<dbReference type="EMBL" id="BK059107">
    <property type="protein sequence ID" value="DAE31335.1"/>
    <property type="molecule type" value="Genomic_DNA"/>
</dbReference>
<protein>
    <submittedName>
        <fullName evidence="1">Uncharacterized protein</fullName>
    </submittedName>
</protein>
<reference evidence="1" key="1">
    <citation type="journal article" date="2021" name="Proc. Natl. Acad. Sci. U.S.A.">
        <title>A Catalog of Tens of Thousands of Viruses from Human Metagenomes Reveals Hidden Associations with Chronic Diseases.</title>
        <authorList>
            <person name="Tisza M.J."/>
            <person name="Buck C.B."/>
        </authorList>
    </citation>
    <scope>NUCLEOTIDE SEQUENCE</scope>
    <source>
        <strain evidence="1">CtDJ83</strain>
    </source>
</reference>
<organism evidence="1">
    <name type="scientific">virus sp. ctDJ83</name>
    <dbReference type="NCBI Taxonomy" id="2827625"/>
    <lineage>
        <taxon>Viruses</taxon>
    </lineage>
</organism>
<accession>A0A8S5RIX8</accession>
<sequence length="107" mass="12077">MIYINGYIQELYASSEASFDSSGRPIKSEVCEGELIPCMLRSSVDDKKGEYKDGGYSRYAYEVHMQPCVIGAKRVRLYRLDKSVVGEFVVQSWNTASILNFTQVFVG</sequence>
<proteinExistence type="predicted"/>
<evidence type="ECO:0000313" key="1">
    <source>
        <dbReference type="EMBL" id="DAE31335.1"/>
    </source>
</evidence>
<name>A0A8S5RIX8_9VIRU</name>